<gene>
    <name evidence="2" type="ORF">L195_g053939</name>
</gene>
<reference evidence="2 3" key="1">
    <citation type="journal article" date="2014" name="Am. J. Bot.">
        <title>Genome assembly and annotation for red clover (Trifolium pratense; Fabaceae).</title>
        <authorList>
            <person name="Istvanek J."/>
            <person name="Jaros M."/>
            <person name="Krenek A."/>
            <person name="Repkova J."/>
        </authorList>
    </citation>
    <scope>NUCLEOTIDE SEQUENCE [LARGE SCALE GENOMIC DNA]</scope>
    <source>
        <strain evidence="3">cv. Tatra</strain>
        <tissue evidence="2">Young leaves</tissue>
    </source>
</reference>
<evidence type="ECO:0000313" key="3">
    <source>
        <dbReference type="Proteomes" id="UP000236291"/>
    </source>
</evidence>
<comment type="caution">
    <text evidence="2">The sequence shown here is derived from an EMBL/GenBank/DDBJ whole genome shotgun (WGS) entry which is preliminary data.</text>
</comment>
<accession>A0A2K3KD97</accession>
<feature type="non-terminal residue" evidence="2">
    <location>
        <position position="1"/>
    </location>
</feature>
<dbReference type="Proteomes" id="UP000236291">
    <property type="component" value="Unassembled WGS sequence"/>
</dbReference>
<proteinExistence type="predicted"/>
<sequence>EDETDVFMDEIGSSRMLAINFPKKTDNTGKSGQSAPPCPPNRLKGQSSCTNAPQLNTIRPCDPHYRDEYPYCKT</sequence>
<feature type="region of interest" description="Disordered" evidence="1">
    <location>
        <begin position="22"/>
        <end position="57"/>
    </location>
</feature>
<organism evidence="2 3">
    <name type="scientific">Trifolium pratense</name>
    <name type="common">Red clover</name>
    <dbReference type="NCBI Taxonomy" id="57577"/>
    <lineage>
        <taxon>Eukaryota</taxon>
        <taxon>Viridiplantae</taxon>
        <taxon>Streptophyta</taxon>
        <taxon>Embryophyta</taxon>
        <taxon>Tracheophyta</taxon>
        <taxon>Spermatophyta</taxon>
        <taxon>Magnoliopsida</taxon>
        <taxon>eudicotyledons</taxon>
        <taxon>Gunneridae</taxon>
        <taxon>Pentapetalae</taxon>
        <taxon>rosids</taxon>
        <taxon>fabids</taxon>
        <taxon>Fabales</taxon>
        <taxon>Fabaceae</taxon>
        <taxon>Papilionoideae</taxon>
        <taxon>50 kb inversion clade</taxon>
        <taxon>NPAAA clade</taxon>
        <taxon>Hologalegina</taxon>
        <taxon>IRL clade</taxon>
        <taxon>Trifolieae</taxon>
        <taxon>Trifolium</taxon>
    </lineage>
</organism>
<protein>
    <submittedName>
        <fullName evidence="2">Uncharacterized protein</fullName>
    </submittedName>
</protein>
<dbReference type="AlphaFoldDB" id="A0A2K3KD97"/>
<feature type="compositionally biased region" description="Polar residues" evidence="1">
    <location>
        <begin position="44"/>
        <end position="57"/>
    </location>
</feature>
<evidence type="ECO:0000256" key="1">
    <source>
        <dbReference type="SAM" id="MobiDB-lite"/>
    </source>
</evidence>
<reference evidence="2 3" key="2">
    <citation type="journal article" date="2017" name="Front. Plant Sci.">
        <title>Gene Classification and Mining of Molecular Markers Useful in Red Clover (Trifolium pratense) Breeding.</title>
        <authorList>
            <person name="Istvanek J."/>
            <person name="Dluhosova J."/>
            <person name="Dluhos P."/>
            <person name="Patkova L."/>
            <person name="Nedelnik J."/>
            <person name="Repkova J."/>
        </authorList>
    </citation>
    <scope>NUCLEOTIDE SEQUENCE [LARGE SCALE GENOMIC DNA]</scope>
    <source>
        <strain evidence="3">cv. Tatra</strain>
        <tissue evidence="2">Young leaves</tissue>
    </source>
</reference>
<dbReference type="EMBL" id="ASHM01092603">
    <property type="protein sequence ID" value="PNX64285.1"/>
    <property type="molecule type" value="Genomic_DNA"/>
</dbReference>
<evidence type="ECO:0000313" key="2">
    <source>
        <dbReference type="EMBL" id="PNX64285.1"/>
    </source>
</evidence>
<name>A0A2K3KD97_TRIPR</name>